<dbReference type="Pfam" id="PF01757">
    <property type="entry name" value="Acyl_transf_3"/>
    <property type="match status" value="1"/>
</dbReference>
<feature type="transmembrane region" description="Helical" evidence="1">
    <location>
        <begin position="177"/>
        <end position="195"/>
    </location>
</feature>
<dbReference type="EMBL" id="BAAAEI010000014">
    <property type="protein sequence ID" value="GAA0360470.1"/>
    <property type="molecule type" value="Genomic_DNA"/>
</dbReference>
<dbReference type="PANTHER" id="PTHR23028">
    <property type="entry name" value="ACETYLTRANSFERASE"/>
    <property type="match status" value="1"/>
</dbReference>
<gene>
    <name evidence="3" type="ORF">GCM10009092_25870</name>
</gene>
<keyword evidence="4" id="KW-1185">Reference proteome</keyword>
<feature type="transmembrane region" description="Helical" evidence="1">
    <location>
        <begin position="121"/>
        <end position="141"/>
    </location>
</feature>
<keyword evidence="1" id="KW-1133">Transmembrane helix</keyword>
<evidence type="ECO:0000313" key="3">
    <source>
        <dbReference type="EMBL" id="GAA0360470.1"/>
    </source>
</evidence>
<dbReference type="GO" id="GO:0016746">
    <property type="term" value="F:acyltransferase activity"/>
    <property type="evidence" value="ECO:0007669"/>
    <property type="project" value="UniProtKB-KW"/>
</dbReference>
<dbReference type="Proteomes" id="UP001501757">
    <property type="component" value="Unassembled WGS sequence"/>
</dbReference>
<sequence length="349" mass="39254">MQIRKLNCLRGLAALIVFITHFSDITGWLGGKLGGAAGQYGVMLFFLLSGFLMSHLYFDRGFNLQNIQGYILARMARILPLYLLVVCASYLLSINGTEGLYAINSADALISHLLFLSGESVLWTISPEVQFYLLFVGFWALAAKRAGYIYVLVVAVLIALFFANFPRWVGEFYGVPYNLFQVLRSLPYFFVGMLFGMHYKHIKVPDYLQKHGFVLVLVLIPLMFPAFSPIASDAKTRMWLSYEVLLVMSAVFFCVVFLVPNNNILLANKLGDYVGQISFSLYLLHMPIIAKVNQYELAIELKLVVSVALSLLVASLCYRYFEMPAARLIRNWANTKPESGPVKQPDTAS</sequence>
<feature type="transmembrane region" description="Helical" evidence="1">
    <location>
        <begin position="301"/>
        <end position="321"/>
    </location>
</feature>
<feature type="transmembrane region" description="Helical" evidence="1">
    <location>
        <begin position="37"/>
        <end position="58"/>
    </location>
</feature>
<feature type="domain" description="Acyltransferase 3" evidence="2">
    <location>
        <begin position="5"/>
        <end position="318"/>
    </location>
</feature>
<feature type="transmembrane region" description="Helical" evidence="1">
    <location>
        <begin position="207"/>
        <end position="227"/>
    </location>
</feature>
<feature type="transmembrane region" description="Helical" evidence="1">
    <location>
        <begin position="79"/>
        <end position="101"/>
    </location>
</feature>
<protein>
    <submittedName>
        <fullName evidence="3">Acyltransferase</fullName>
    </submittedName>
</protein>
<feature type="transmembrane region" description="Helical" evidence="1">
    <location>
        <begin position="270"/>
        <end position="289"/>
    </location>
</feature>
<keyword evidence="1" id="KW-0472">Membrane</keyword>
<proteinExistence type="predicted"/>
<name>A0ABN0XC28_9ALTE</name>
<evidence type="ECO:0000259" key="2">
    <source>
        <dbReference type="Pfam" id="PF01757"/>
    </source>
</evidence>
<feature type="transmembrane region" description="Helical" evidence="1">
    <location>
        <begin position="239"/>
        <end position="258"/>
    </location>
</feature>
<evidence type="ECO:0000313" key="4">
    <source>
        <dbReference type="Proteomes" id="UP001501757"/>
    </source>
</evidence>
<keyword evidence="3" id="KW-0808">Transferase</keyword>
<comment type="caution">
    <text evidence="3">The sequence shown here is derived from an EMBL/GenBank/DDBJ whole genome shotgun (WGS) entry which is preliminary data.</text>
</comment>
<reference evidence="3 4" key="1">
    <citation type="journal article" date="2019" name="Int. J. Syst. Evol. Microbiol.">
        <title>The Global Catalogue of Microorganisms (GCM) 10K type strain sequencing project: providing services to taxonomists for standard genome sequencing and annotation.</title>
        <authorList>
            <consortium name="The Broad Institute Genomics Platform"/>
            <consortium name="The Broad Institute Genome Sequencing Center for Infectious Disease"/>
            <person name="Wu L."/>
            <person name="Ma J."/>
        </authorList>
    </citation>
    <scope>NUCLEOTIDE SEQUENCE [LARGE SCALE GENOMIC DNA]</scope>
    <source>
        <strain evidence="3 4">JCM 13378</strain>
    </source>
</reference>
<dbReference type="InterPro" id="IPR002656">
    <property type="entry name" value="Acyl_transf_3_dom"/>
</dbReference>
<feature type="transmembrane region" description="Helical" evidence="1">
    <location>
        <begin position="12"/>
        <end position="31"/>
    </location>
</feature>
<dbReference type="InterPro" id="IPR050879">
    <property type="entry name" value="Acyltransferase_3"/>
</dbReference>
<dbReference type="RefSeq" id="WP_343845402.1">
    <property type="nucleotide sequence ID" value="NZ_BAAAEI010000014.1"/>
</dbReference>
<organism evidence="3 4">
    <name type="scientific">Bowmanella denitrificans</name>
    <dbReference type="NCBI Taxonomy" id="366582"/>
    <lineage>
        <taxon>Bacteria</taxon>
        <taxon>Pseudomonadati</taxon>
        <taxon>Pseudomonadota</taxon>
        <taxon>Gammaproteobacteria</taxon>
        <taxon>Alteromonadales</taxon>
        <taxon>Alteromonadaceae</taxon>
        <taxon>Bowmanella</taxon>
    </lineage>
</organism>
<keyword evidence="1" id="KW-0812">Transmembrane</keyword>
<feature type="transmembrane region" description="Helical" evidence="1">
    <location>
        <begin position="148"/>
        <end position="165"/>
    </location>
</feature>
<accession>A0ABN0XC28</accession>
<evidence type="ECO:0000256" key="1">
    <source>
        <dbReference type="SAM" id="Phobius"/>
    </source>
</evidence>
<keyword evidence="3" id="KW-0012">Acyltransferase</keyword>
<dbReference type="PANTHER" id="PTHR23028:SF53">
    <property type="entry name" value="ACYL_TRANSF_3 DOMAIN-CONTAINING PROTEIN"/>
    <property type="match status" value="1"/>
</dbReference>